<protein>
    <submittedName>
        <fullName evidence="3">Uncharacterized protein</fullName>
    </submittedName>
</protein>
<feature type="chain" id="PRO_5047214958" evidence="2">
    <location>
        <begin position="24"/>
        <end position="110"/>
    </location>
</feature>
<dbReference type="RefSeq" id="WP_256539772.1">
    <property type="nucleotide sequence ID" value="NZ_JANHOH010000003.1"/>
</dbReference>
<organism evidence="3 4">
    <name type="scientific">Mucilaginibacter aquariorum</name>
    <dbReference type="NCBI Taxonomy" id="2967225"/>
    <lineage>
        <taxon>Bacteria</taxon>
        <taxon>Pseudomonadati</taxon>
        <taxon>Bacteroidota</taxon>
        <taxon>Sphingobacteriia</taxon>
        <taxon>Sphingobacteriales</taxon>
        <taxon>Sphingobacteriaceae</taxon>
        <taxon>Mucilaginibacter</taxon>
    </lineage>
</organism>
<feature type="transmembrane region" description="Helical" evidence="1">
    <location>
        <begin position="31"/>
        <end position="49"/>
    </location>
</feature>
<feature type="transmembrane region" description="Helical" evidence="1">
    <location>
        <begin position="83"/>
        <end position="103"/>
    </location>
</feature>
<keyword evidence="2" id="KW-0732">Signal</keyword>
<comment type="caution">
    <text evidence="3">The sequence shown here is derived from an EMBL/GenBank/DDBJ whole genome shotgun (WGS) entry which is preliminary data.</text>
</comment>
<evidence type="ECO:0000256" key="2">
    <source>
        <dbReference type="SAM" id="SignalP"/>
    </source>
</evidence>
<keyword evidence="1" id="KW-0812">Transmembrane</keyword>
<dbReference type="EMBL" id="JANHOH010000003">
    <property type="protein sequence ID" value="MCQ6959587.1"/>
    <property type="molecule type" value="Genomic_DNA"/>
</dbReference>
<evidence type="ECO:0000313" key="3">
    <source>
        <dbReference type="EMBL" id="MCQ6959587.1"/>
    </source>
</evidence>
<feature type="signal peptide" evidence="2">
    <location>
        <begin position="1"/>
        <end position="23"/>
    </location>
</feature>
<feature type="transmembrane region" description="Helical" evidence="1">
    <location>
        <begin position="56"/>
        <end position="77"/>
    </location>
</feature>
<keyword evidence="4" id="KW-1185">Reference proteome</keyword>
<name>A0ABT1T521_9SPHI</name>
<sequence length="110" mass="12059">MNNLKKALLSVLVALPLSTFAHGAEVIYIVLIPAIATILILIAMMFVKLPKVTKGILVVTYIISVIIVFSLVGNLPYVENELLIKMLIVFVPIGFVIGMYYIIKAVKAET</sequence>
<keyword evidence="1" id="KW-1133">Transmembrane helix</keyword>
<accession>A0ABT1T521</accession>
<dbReference type="Proteomes" id="UP001204376">
    <property type="component" value="Unassembled WGS sequence"/>
</dbReference>
<evidence type="ECO:0000313" key="4">
    <source>
        <dbReference type="Proteomes" id="UP001204376"/>
    </source>
</evidence>
<evidence type="ECO:0000256" key="1">
    <source>
        <dbReference type="SAM" id="Phobius"/>
    </source>
</evidence>
<gene>
    <name evidence="3" type="ORF">NPE20_16550</name>
</gene>
<keyword evidence="1" id="KW-0472">Membrane</keyword>
<proteinExistence type="predicted"/>
<reference evidence="3 4" key="1">
    <citation type="submission" date="2022-07" db="EMBL/GenBank/DDBJ databases">
        <title>Mucilaginibacter sp. JC4.</title>
        <authorList>
            <person name="Le V."/>
            <person name="Ko S.-R."/>
            <person name="Ahn C.-Y."/>
            <person name="Oh H.-M."/>
        </authorList>
    </citation>
    <scope>NUCLEOTIDE SEQUENCE [LARGE SCALE GENOMIC DNA]</scope>
    <source>
        <strain evidence="3 4">JC4</strain>
    </source>
</reference>